<evidence type="ECO:0000313" key="8">
    <source>
        <dbReference type="Proteomes" id="UP000215506"/>
    </source>
</evidence>
<dbReference type="Gene3D" id="3.90.180.10">
    <property type="entry name" value="Medium-chain alcohol dehydrogenases, catalytic domain"/>
    <property type="match status" value="1"/>
</dbReference>
<gene>
    <name evidence="7" type="ORF">B7C42_01165</name>
</gene>
<keyword evidence="7" id="KW-0560">Oxidoreductase</keyword>
<dbReference type="InterPro" id="IPR020843">
    <property type="entry name" value="ER"/>
</dbReference>
<sequence>MRAAVLREFGGPDALAVQDVDTPRPGPGEVLVRVRASSANPVDGIIRRGLANPNLPLPAVIGSDVAGEVEQVGDGVTDVAVGDAVYYTSELASGGGAYAQYHVAAATIVAPKPTTLSFAEAAAIPLAGGTAWEAIVRRLAVRPGQTVLVHGGSGGVGTFAVQFARAAGATVLATAGADHQGLLRDLGATPIDYKSEDFVEVARAHTDGAGVDAVLDTVGGENVGRSCAATRDGGRIATILGPEGRLDDLYQRNQTLYGIFLSRERRRLTEMTPLFERGLVHPRIAKTMPLDDIVAIHEQLDEGHNAGKLVIDVP</sequence>
<dbReference type="GO" id="GO:0008270">
    <property type="term" value="F:zinc ion binding"/>
    <property type="evidence" value="ECO:0007669"/>
    <property type="project" value="InterPro"/>
</dbReference>
<dbReference type="GO" id="GO:0003723">
    <property type="term" value="F:RNA binding"/>
    <property type="evidence" value="ECO:0007669"/>
    <property type="project" value="UniProtKB-KW"/>
</dbReference>
<dbReference type="Pfam" id="PF13602">
    <property type="entry name" value="ADH_zinc_N_2"/>
    <property type="match status" value="1"/>
</dbReference>
<dbReference type="SMART" id="SM00829">
    <property type="entry name" value="PKS_ER"/>
    <property type="match status" value="1"/>
</dbReference>
<protein>
    <submittedName>
        <fullName evidence="7">2-haloacrylate reductase</fullName>
        <ecNumber evidence="7">1.3.1.103</ecNumber>
    </submittedName>
</protein>
<evidence type="ECO:0000256" key="2">
    <source>
        <dbReference type="ARBA" id="ARBA00011881"/>
    </source>
</evidence>
<dbReference type="EMBL" id="NGAF01000002">
    <property type="protein sequence ID" value="OXR46200.1"/>
    <property type="molecule type" value="Genomic_DNA"/>
</dbReference>
<dbReference type="InterPro" id="IPR013154">
    <property type="entry name" value="ADH-like_N"/>
</dbReference>
<evidence type="ECO:0000256" key="4">
    <source>
        <dbReference type="ARBA" id="ARBA00022857"/>
    </source>
</evidence>
<accession>A0A231HBE5</accession>
<dbReference type="GO" id="GO:0005737">
    <property type="term" value="C:cytoplasm"/>
    <property type="evidence" value="ECO:0007669"/>
    <property type="project" value="UniProtKB-SubCell"/>
</dbReference>
<dbReference type="SUPFAM" id="SSF50129">
    <property type="entry name" value="GroES-like"/>
    <property type="match status" value="1"/>
</dbReference>
<dbReference type="InterPro" id="IPR051603">
    <property type="entry name" value="Zinc-ADH_QOR/CCCR"/>
</dbReference>
<evidence type="ECO:0000313" key="7">
    <source>
        <dbReference type="EMBL" id="OXR46200.1"/>
    </source>
</evidence>
<dbReference type="EC" id="1.3.1.103" evidence="7"/>
<keyword evidence="5" id="KW-0694">RNA-binding</keyword>
<dbReference type="InterPro" id="IPR036291">
    <property type="entry name" value="NAD(P)-bd_dom_sf"/>
</dbReference>
<feature type="domain" description="Enoyl reductase (ER)" evidence="6">
    <location>
        <begin position="10"/>
        <end position="311"/>
    </location>
</feature>
<dbReference type="InterPro" id="IPR002364">
    <property type="entry name" value="Quin_OxRdtase/zeta-crystal_CS"/>
</dbReference>
<dbReference type="SUPFAM" id="SSF51735">
    <property type="entry name" value="NAD(P)-binding Rossmann-fold domains"/>
    <property type="match status" value="1"/>
</dbReference>
<dbReference type="PROSITE" id="PS01162">
    <property type="entry name" value="QOR_ZETA_CRYSTAL"/>
    <property type="match status" value="1"/>
</dbReference>
<dbReference type="InterPro" id="IPR011032">
    <property type="entry name" value="GroES-like_sf"/>
</dbReference>
<evidence type="ECO:0000256" key="1">
    <source>
        <dbReference type="ARBA" id="ARBA00004496"/>
    </source>
</evidence>
<comment type="caution">
    <text evidence="7">The sequence shown here is derived from an EMBL/GenBank/DDBJ whole genome shotgun (WGS) entry which is preliminary data.</text>
</comment>
<keyword evidence="4" id="KW-0521">NADP</keyword>
<evidence type="ECO:0000256" key="3">
    <source>
        <dbReference type="ARBA" id="ARBA00022490"/>
    </source>
</evidence>
<keyword evidence="8" id="KW-1185">Reference proteome</keyword>
<dbReference type="GO" id="GO:0102523">
    <property type="term" value="F:2-chloroacrylate reductase activity"/>
    <property type="evidence" value="ECO:0007669"/>
    <property type="project" value="UniProtKB-EC"/>
</dbReference>
<evidence type="ECO:0000256" key="5">
    <source>
        <dbReference type="ARBA" id="ARBA00022884"/>
    </source>
</evidence>
<keyword evidence="3" id="KW-0963">Cytoplasm</keyword>
<comment type="subunit">
    <text evidence="2">Homotetramer.</text>
</comment>
<name>A0A231HBE5_9NOCA</name>
<organism evidence="7 8">
    <name type="scientific">Nocardia cerradoensis</name>
    <dbReference type="NCBI Taxonomy" id="85688"/>
    <lineage>
        <taxon>Bacteria</taxon>
        <taxon>Bacillati</taxon>
        <taxon>Actinomycetota</taxon>
        <taxon>Actinomycetes</taxon>
        <taxon>Mycobacteriales</taxon>
        <taxon>Nocardiaceae</taxon>
        <taxon>Nocardia</taxon>
    </lineage>
</organism>
<dbReference type="PANTHER" id="PTHR44154">
    <property type="entry name" value="QUINONE OXIDOREDUCTASE"/>
    <property type="match status" value="1"/>
</dbReference>
<evidence type="ECO:0000259" key="6">
    <source>
        <dbReference type="SMART" id="SM00829"/>
    </source>
</evidence>
<proteinExistence type="predicted"/>
<dbReference type="Gene3D" id="3.40.50.720">
    <property type="entry name" value="NAD(P)-binding Rossmann-like Domain"/>
    <property type="match status" value="1"/>
</dbReference>
<dbReference type="PANTHER" id="PTHR44154:SF1">
    <property type="entry name" value="QUINONE OXIDOREDUCTASE"/>
    <property type="match status" value="1"/>
</dbReference>
<reference evidence="7 8" key="1">
    <citation type="submission" date="2017-07" db="EMBL/GenBank/DDBJ databases">
        <title>First draft Genome Sequence of Nocardia cerradoensis isolated from human infection.</title>
        <authorList>
            <person name="Carrasco G."/>
        </authorList>
    </citation>
    <scope>NUCLEOTIDE SEQUENCE [LARGE SCALE GENOMIC DNA]</scope>
    <source>
        <strain evidence="7 8">CNM20130759</strain>
    </source>
</reference>
<dbReference type="AlphaFoldDB" id="A0A231HBE5"/>
<comment type="subcellular location">
    <subcellularLocation>
        <location evidence="1">Cytoplasm</location>
    </subcellularLocation>
</comment>
<dbReference type="Pfam" id="PF08240">
    <property type="entry name" value="ADH_N"/>
    <property type="match status" value="1"/>
</dbReference>
<dbReference type="Proteomes" id="UP000215506">
    <property type="component" value="Unassembled WGS sequence"/>
</dbReference>
<dbReference type="RefSeq" id="WP_039783344.1">
    <property type="nucleotide sequence ID" value="NZ_JAAXOR010000005.1"/>
</dbReference>